<evidence type="ECO:0000256" key="3">
    <source>
        <dbReference type="ARBA" id="ARBA00022827"/>
    </source>
</evidence>
<keyword evidence="3" id="KW-0274">FAD</keyword>
<dbReference type="GO" id="GO:0009690">
    <property type="term" value="P:cytokinin metabolic process"/>
    <property type="evidence" value="ECO:0007669"/>
    <property type="project" value="InterPro"/>
</dbReference>
<evidence type="ECO:0000259" key="4">
    <source>
        <dbReference type="Pfam" id="PF09265"/>
    </source>
</evidence>
<feature type="domain" description="Cytokinin dehydrogenase 1 FAD/cytokinin binding" evidence="4">
    <location>
        <begin position="44"/>
        <end position="86"/>
    </location>
</feature>
<evidence type="ECO:0000313" key="5">
    <source>
        <dbReference type="EMBL" id="RVW19904.1"/>
    </source>
</evidence>
<dbReference type="AlphaFoldDB" id="A0A438C9I9"/>
<comment type="caution">
    <text evidence="5">The sequence shown here is derived from an EMBL/GenBank/DDBJ whole genome shotgun (WGS) entry which is preliminary data.</text>
</comment>
<dbReference type="GO" id="GO:0019139">
    <property type="term" value="F:cytokinin dehydrogenase activity"/>
    <property type="evidence" value="ECO:0007669"/>
    <property type="project" value="InterPro"/>
</dbReference>
<organism evidence="5 6">
    <name type="scientific">Vitis vinifera</name>
    <name type="common">Grape</name>
    <dbReference type="NCBI Taxonomy" id="29760"/>
    <lineage>
        <taxon>Eukaryota</taxon>
        <taxon>Viridiplantae</taxon>
        <taxon>Streptophyta</taxon>
        <taxon>Embryophyta</taxon>
        <taxon>Tracheophyta</taxon>
        <taxon>Spermatophyta</taxon>
        <taxon>Magnoliopsida</taxon>
        <taxon>eudicotyledons</taxon>
        <taxon>Gunneridae</taxon>
        <taxon>Pentapetalae</taxon>
        <taxon>rosids</taxon>
        <taxon>Vitales</taxon>
        <taxon>Vitaceae</taxon>
        <taxon>Viteae</taxon>
        <taxon>Vitis</taxon>
    </lineage>
</organism>
<evidence type="ECO:0000256" key="1">
    <source>
        <dbReference type="ARBA" id="ARBA00001974"/>
    </source>
</evidence>
<dbReference type="InterPro" id="IPR016164">
    <property type="entry name" value="FAD-linked_Oxase-like_C"/>
</dbReference>
<dbReference type="InterPro" id="IPR015345">
    <property type="entry name" value="Cytokinin_DH_FAD/cytokin-bd"/>
</dbReference>
<protein>
    <recommendedName>
        <fullName evidence="4">Cytokinin dehydrogenase 1 FAD/cytokinin binding domain-containing protein</fullName>
    </recommendedName>
</protein>
<comment type="cofactor">
    <cofactor evidence="1">
        <name>FAD</name>
        <dbReference type="ChEBI" id="CHEBI:57692"/>
    </cofactor>
</comment>
<dbReference type="GO" id="GO:0050660">
    <property type="term" value="F:flavin adenine dinucleotide binding"/>
    <property type="evidence" value="ECO:0007669"/>
    <property type="project" value="InterPro"/>
</dbReference>
<dbReference type="EMBL" id="QGNW01002420">
    <property type="protein sequence ID" value="RVW19904.1"/>
    <property type="molecule type" value="Genomic_DNA"/>
</dbReference>
<dbReference type="SUPFAM" id="SSF55103">
    <property type="entry name" value="FAD-linked oxidases, C-terminal domain"/>
    <property type="match status" value="1"/>
</dbReference>
<gene>
    <name evidence="5" type="ORF">CK203_114312</name>
</gene>
<evidence type="ECO:0000313" key="6">
    <source>
        <dbReference type="Proteomes" id="UP000288805"/>
    </source>
</evidence>
<keyword evidence="2" id="KW-0285">Flavoprotein</keyword>
<dbReference type="Pfam" id="PF09265">
    <property type="entry name" value="Cytokin-bind"/>
    <property type="match status" value="1"/>
</dbReference>
<sequence>MGHTNPISHPLTTRTSISSLISKNGIIYCLELVKYYDELTSHMLTRIVAFKWVDEWEPLENQNKEILQFCDQAGIKIKGYLPAIESWKIE</sequence>
<evidence type="ECO:0000256" key="2">
    <source>
        <dbReference type="ARBA" id="ARBA00022630"/>
    </source>
</evidence>
<dbReference type="Proteomes" id="UP000288805">
    <property type="component" value="Unassembled WGS sequence"/>
</dbReference>
<name>A0A438C9I9_VITVI</name>
<reference evidence="5 6" key="1">
    <citation type="journal article" date="2018" name="PLoS Genet.">
        <title>Population sequencing reveals clonal diversity and ancestral inbreeding in the grapevine cultivar Chardonnay.</title>
        <authorList>
            <person name="Roach M.J."/>
            <person name="Johnson D.L."/>
            <person name="Bohlmann J."/>
            <person name="van Vuuren H.J."/>
            <person name="Jones S.J."/>
            <person name="Pretorius I.S."/>
            <person name="Schmidt S.A."/>
            <person name="Borneman A.R."/>
        </authorList>
    </citation>
    <scope>NUCLEOTIDE SEQUENCE [LARGE SCALE GENOMIC DNA]</scope>
    <source>
        <strain evidence="6">cv. Chardonnay</strain>
        <tissue evidence="5">Leaf</tissue>
    </source>
</reference>
<accession>A0A438C9I9</accession>
<proteinExistence type="predicted"/>